<feature type="active site" evidence="9">
    <location>
        <position position="255"/>
    </location>
</feature>
<feature type="domain" description="Beta-ketoacyl-[acyl-carrier-protein] synthase III N-terminal" evidence="12">
    <location>
        <begin position="112"/>
        <end position="190"/>
    </location>
</feature>
<evidence type="ECO:0000256" key="8">
    <source>
        <dbReference type="ARBA" id="ARBA00023315"/>
    </source>
</evidence>
<dbReference type="InterPro" id="IPR004655">
    <property type="entry name" value="FabH"/>
</dbReference>
<name>A0ABT9W4Q0_9BACI</name>
<evidence type="ECO:0000256" key="7">
    <source>
        <dbReference type="ARBA" id="ARBA00023160"/>
    </source>
</evidence>
<feature type="active site" evidence="9">
    <location>
        <position position="118"/>
    </location>
</feature>
<keyword evidence="10" id="KW-0472">Membrane</keyword>
<evidence type="ECO:0000256" key="9">
    <source>
        <dbReference type="HAMAP-Rule" id="MF_01815"/>
    </source>
</evidence>
<dbReference type="Gene3D" id="3.40.47.10">
    <property type="match status" value="1"/>
</dbReference>
<dbReference type="InterPro" id="IPR016039">
    <property type="entry name" value="Thiolase-like"/>
</dbReference>
<comment type="subunit">
    <text evidence="9">Homodimer.</text>
</comment>
<keyword evidence="9" id="KW-0511">Multifunctional enzyme</keyword>
<evidence type="ECO:0000256" key="6">
    <source>
        <dbReference type="ARBA" id="ARBA00023098"/>
    </source>
</evidence>
<dbReference type="Proteomes" id="UP001235840">
    <property type="component" value="Unassembled WGS sequence"/>
</dbReference>
<dbReference type="HAMAP" id="MF_01815">
    <property type="entry name" value="FabH"/>
    <property type="match status" value="1"/>
</dbReference>
<comment type="catalytic activity">
    <reaction evidence="9">
        <text>malonyl-[ACP] + acetyl-CoA + H(+) = 3-oxobutanoyl-[ACP] + CO2 + CoA</text>
        <dbReference type="Rhea" id="RHEA:12080"/>
        <dbReference type="Rhea" id="RHEA-COMP:9623"/>
        <dbReference type="Rhea" id="RHEA-COMP:9625"/>
        <dbReference type="ChEBI" id="CHEBI:15378"/>
        <dbReference type="ChEBI" id="CHEBI:16526"/>
        <dbReference type="ChEBI" id="CHEBI:57287"/>
        <dbReference type="ChEBI" id="CHEBI:57288"/>
        <dbReference type="ChEBI" id="CHEBI:78449"/>
        <dbReference type="ChEBI" id="CHEBI:78450"/>
        <dbReference type="EC" id="2.3.1.180"/>
    </reaction>
</comment>
<dbReference type="RefSeq" id="WP_307397831.1">
    <property type="nucleotide sequence ID" value="NZ_BAAADK010000004.1"/>
</dbReference>
<keyword evidence="10" id="KW-1133">Transmembrane helix</keyword>
<feature type="domain" description="Beta-ketoacyl-[acyl-carrier-protein] synthase III C-terminal" evidence="11">
    <location>
        <begin position="239"/>
        <end position="328"/>
    </location>
</feature>
<evidence type="ECO:0000256" key="5">
    <source>
        <dbReference type="ARBA" id="ARBA00022832"/>
    </source>
</evidence>
<dbReference type="CDD" id="cd00830">
    <property type="entry name" value="KAS_III"/>
    <property type="match status" value="1"/>
</dbReference>
<evidence type="ECO:0000256" key="1">
    <source>
        <dbReference type="ARBA" id="ARBA00008642"/>
    </source>
</evidence>
<keyword evidence="4 9" id="KW-0808">Transferase</keyword>
<evidence type="ECO:0000313" key="13">
    <source>
        <dbReference type="EMBL" id="MDQ0168238.1"/>
    </source>
</evidence>
<dbReference type="GO" id="GO:0033818">
    <property type="term" value="F:beta-ketoacyl-acyl-carrier-protein synthase III activity"/>
    <property type="evidence" value="ECO:0007669"/>
    <property type="project" value="UniProtKB-EC"/>
</dbReference>
<comment type="subcellular location">
    <subcellularLocation>
        <location evidence="9">Cytoplasm</location>
    </subcellularLocation>
</comment>
<comment type="function">
    <text evidence="9">Catalyzes the condensation reaction of fatty acid synthesis by the addition to an acyl acceptor of two carbons from malonyl-ACP. Catalyzes the first condensation reaction which initiates fatty acid synthesis and may therefore play a role in governing the total rate of fatty acid production. Possesses both acetoacetyl-ACP synthase and acetyl transacylase activities. Its substrate specificity determines the biosynthesis of branched-chain and/or straight-chain of fatty acids.</text>
</comment>
<dbReference type="InterPro" id="IPR013747">
    <property type="entry name" value="ACP_syn_III_C"/>
</dbReference>
<dbReference type="Pfam" id="PF08541">
    <property type="entry name" value="ACP_syn_III_C"/>
    <property type="match status" value="1"/>
</dbReference>
<feature type="transmembrane region" description="Helical" evidence="10">
    <location>
        <begin position="310"/>
        <end position="330"/>
    </location>
</feature>
<keyword evidence="14" id="KW-1185">Reference proteome</keyword>
<feature type="active site" evidence="9">
    <location>
        <position position="285"/>
    </location>
</feature>
<evidence type="ECO:0000313" key="14">
    <source>
        <dbReference type="Proteomes" id="UP001235840"/>
    </source>
</evidence>
<comment type="caution">
    <text evidence="13">The sequence shown here is derived from an EMBL/GenBank/DDBJ whole genome shotgun (WGS) entry which is preliminary data.</text>
</comment>
<dbReference type="EMBL" id="JAUSTY010000026">
    <property type="protein sequence ID" value="MDQ0168238.1"/>
    <property type="molecule type" value="Genomic_DNA"/>
</dbReference>
<accession>A0ABT9W4Q0</accession>
<proteinExistence type="inferred from homology"/>
<feature type="region of interest" description="ACP-binding" evidence="9">
    <location>
        <begin position="256"/>
        <end position="260"/>
    </location>
</feature>
<comment type="pathway">
    <text evidence="9">Lipid metabolism; fatty acid biosynthesis.</text>
</comment>
<protein>
    <recommendedName>
        <fullName evidence="9">Beta-ketoacyl-[acyl-carrier-protein] synthase III</fullName>
        <shortName evidence="9">Beta-ketoacyl-ACP synthase III</shortName>
        <shortName evidence="9">KAS III</shortName>
        <ecNumber evidence="9">2.3.1.180</ecNumber>
    </recommendedName>
    <alternativeName>
        <fullName evidence="9">3-oxoacyl-[acyl-carrier-protein] synthase 3</fullName>
    </alternativeName>
    <alternativeName>
        <fullName evidence="9">3-oxoacyl-[acyl-carrier-protein] synthase III</fullName>
    </alternativeName>
</protein>
<keyword evidence="8 9" id="KW-0012">Acyltransferase</keyword>
<keyword evidence="3 9" id="KW-0444">Lipid biosynthesis</keyword>
<dbReference type="EC" id="2.3.1.180" evidence="9"/>
<dbReference type="PANTHER" id="PTHR34069">
    <property type="entry name" value="3-OXOACYL-[ACYL-CARRIER-PROTEIN] SYNTHASE 3"/>
    <property type="match status" value="1"/>
</dbReference>
<dbReference type="NCBIfam" id="NF006829">
    <property type="entry name" value="PRK09352.1"/>
    <property type="match status" value="1"/>
</dbReference>
<sequence length="335" mass="36709">MQNHSIAKAKITALGSYVPAQILSNYDLEKLVDTSDEWIVQRTGMKERRIAGEHEFTSDLCIKAVQNLQEKYGKNLEDVDLIIVSTTTADYPFPSVACRVQYAFGIKQCAAFDLNATCAGFAYGLHVANGLISSSLHKKALVIGGETLSKVTDYTDRTSCILFGDGAGALLLEYDEHESSFLASTYGTEGKGGQHLYRTGLSTTIDDIDMLGNGKMVQNGREVYKWAVTSVPKGVRELLQKAGHSSEEVDWFVPHSANLRMIESICERVGIPLERTLYSLEYMGNTSSASIPLALHLGLQNNQLKYGDKVIVYGFGGGLTYTGLLLNWTIPNLTN</sequence>
<evidence type="ECO:0000256" key="10">
    <source>
        <dbReference type="SAM" id="Phobius"/>
    </source>
</evidence>
<dbReference type="PANTHER" id="PTHR34069:SF2">
    <property type="entry name" value="BETA-KETOACYL-[ACYL-CARRIER-PROTEIN] SYNTHASE III"/>
    <property type="match status" value="1"/>
</dbReference>
<keyword evidence="2 9" id="KW-0963">Cytoplasm</keyword>
<keyword evidence="7 9" id="KW-0275">Fatty acid biosynthesis</keyword>
<dbReference type="SUPFAM" id="SSF53901">
    <property type="entry name" value="Thiolase-like"/>
    <property type="match status" value="1"/>
</dbReference>
<evidence type="ECO:0000259" key="12">
    <source>
        <dbReference type="Pfam" id="PF08545"/>
    </source>
</evidence>
<evidence type="ECO:0000256" key="3">
    <source>
        <dbReference type="ARBA" id="ARBA00022516"/>
    </source>
</evidence>
<evidence type="ECO:0000259" key="11">
    <source>
        <dbReference type="Pfam" id="PF08541"/>
    </source>
</evidence>
<gene>
    <name evidence="9" type="primary">fabH</name>
    <name evidence="13" type="ORF">J2S11_004191</name>
</gene>
<keyword evidence="5 9" id="KW-0276">Fatty acid metabolism</keyword>
<dbReference type="NCBIfam" id="TIGR00747">
    <property type="entry name" value="fabH"/>
    <property type="match status" value="1"/>
</dbReference>
<reference evidence="13 14" key="1">
    <citation type="submission" date="2023-07" db="EMBL/GenBank/DDBJ databases">
        <title>Genomic Encyclopedia of Type Strains, Phase IV (KMG-IV): sequencing the most valuable type-strain genomes for metagenomic binning, comparative biology and taxonomic classification.</title>
        <authorList>
            <person name="Goeker M."/>
        </authorList>
    </citation>
    <scope>NUCLEOTIDE SEQUENCE [LARGE SCALE GENOMIC DNA]</scope>
    <source>
        <strain evidence="13 14">DSM 12751</strain>
    </source>
</reference>
<dbReference type="InterPro" id="IPR013751">
    <property type="entry name" value="ACP_syn_III_N"/>
</dbReference>
<dbReference type="Pfam" id="PF08545">
    <property type="entry name" value="ACP_syn_III"/>
    <property type="match status" value="1"/>
</dbReference>
<organism evidence="13 14">
    <name type="scientific">Caldalkalibacillus horti</name>
    <dbReference type="NCBI Taxonomy" id="77523"/>
    <lineage>
        <taxon>Bacteria</taxon>
        <taxon>Bacillati</taxon>
        <taxon>Bacillota</taxon>
        <taxon>Bacilli</taxon>
        <taxon>Bacillales</taxon>
        <taxon>Bacillaceae</taxon>
        <taxon>Caldalkalibacillus</taxon>
    </lineage>
</organism>
<keyword evidence="6 9" id="KW-0443">Lipid metabolism</keyword>
<evidence type="ECO:0000256" key="2">
    <source>
        <dbReference type="ARBA" id="ARBA00022490"/>
    </source>
</evidence>
<keyword evidence="10" id="KW-0812">Transmembrane</keyword>
<comment type="similarity">
    <text evidence="1 9">Belongs to the thiolase-like superfamily. FabH family.</text>
</comment>
<comment type="domain">
    <text evidence="9">The last Arg residue of the ACP-binding site is essential for the weak association between ACP/AcpP and FabH.</text>
</comment>
<evidence type="ECO:0000256" key="4">
    <source>
        <dbReference type="ARBA" id="ARBA00022679"/>
    </source>
</evidence>